<comment type="caution">
    <text evidence="8">The sequence shown here is derived from an EMBL/GenBank/DDBJ whole genome shotgun (WGS) entry which is preliminary data.</text>
</comment>
<feature type="region of interest" description="Disordered" evidence="6">
    <location>
        <begin position="409"/>
        <end position="435"/>
    </location>
</feature>
<dbReference type="InterPro" id="IPR011051">
    <property type="entry name" value="RmlC_Cupin_sf"/>
</dbReference>
<dbReference type="GO" id="GO:0008830">
    <property type="term" value="F:dTDP-4-dehydrorhamnose 3,5-epimerase activity"/>
    <property type="evidence" value="ECO:0007669"/>
    <property type="project" value="InterPro"/>
</dbReference>
<dbReference type="InterPro" id="IPR014710">
    <property type="entry name" value="RmlC-like_jellyroll"/>
</dbReference>
<comment type="similarity">
    <text evidence="1">Belongs to the dTDP-4-dehydrorhamnose 3,5-epimerase family.</text>
</comment>
<proteinExistence type="inferred from homology"/>
<dbReference type="SUPFAM" id="SSF51182">
    <property type="entry name" value="RmlC-like cupins"/>
    <property type="match status" value="1"/>
</dbReference>
<gene>
    <name evidence="8" type="ORF">FOJ82_15150</name>
</gene>
<dbReference type="GO" id="GO:0019305">
    <property type="term" value="P:dTDP-rhamnose biosynthetic process"/>
    <property type="evidence" value="ECO:0007669"/>
    <property type="project" value="UniProtKB-UniPathway"/>
</dbReference>
<reference evidence="8 9" key="1">
    <citation type="submission" date="2019-07" db="EMBL/GenBank/DDBJ databases">
        <authorList>
            <person name="Zhou L.-Y."/>
        </authorList>
    </citation>
    <scope>NUCLEOTIDE SEQUENCE [LARGE SCALE GENOMIC DNA]</scope>
    <source>
        <strain evidence="8 9">YIM 101269</strain>
    </source>
</reference>
<keyword evidence="5" id="KW-0521">NADP</keyword>
<evidence type="ECO:0000256" key="6">
    <source>
        <dbReference type="SAM" id="MobiDB-lite"/>
    </source>
</evidence>
<dbReference type="PANTHER" id="PTHR10491:SF4">
    <property type="entry name" value="METHIONINE ADENOSYLTRANSFERASE 2 SUBUNIT BETA"/>
    <property type="match status" value="1"/>
</dbReference>
<evidence type="ECO:0000313" key="9">
    <source>
        <dbReference type="Proteomes" id="UP000317638"/>
    </source>
</evidence>
<dbReference type="Gene3D" id="2.60.120.10">
    <property type="entry name" value="Jelly Rolls"/>
    <property type="match status" value="1"/>
</dbReference>
<evidence type="ECO:0000256" key="2">
    <source>
        <dbReference type="ARBA" id="ARBA00010944"/>
    </source>
</evidence>
<evidence type="ECO:0000256" key="5">
    <source>
        <dbReference type="RuleBase" id="RU364082"/>
    </source>
</evidence>
<dbReference type="Gene3D" id="3.40.50.720">
    <property type="entry name" value="NAD(P)-binding Rossmann-like Domain"/>
    <property type="match status" value="1"/>
</dbReference>
<dbReference type="Gene3D" id="3.90.25.10">
    <property type="entry name" value="UDP-galactose 4-epimerase, domain 1"/>
    <property type="match status" value="1"/>
</dbReference>
<keyword evidence="9" id="KW-1185">Reference proteome</keyword>
<dbReference type="GO" id="GO:0008831">
    <property type="term" value="F:dTDP-4-dehydrorhamnose reductase activity"/>
    <property type="evidence" value="ECO:0007669"/>
    <property type="project" value="UniProtKB-EC"/>
</dbReference>
<dbReference type="InterPro" id="IPR029903">
    <property type="entry name" value="RmlD-like-bd"/>
</dbReference>
<feature type="site" description="Participates in a stacking interaction with the thymidine ring of dTDP-4-oxo-6-deoxyglucose" evidence="4">
    <location>
        <position position="135"/>
    </location>
</feature>
<feature type="active site" description="Proton donor" evidence="3">
    <location>
        <position position="129"/>
    </location>
</feature>
<dbReference type="Proteomes" id="UP000317638">
    <property type="component" value="Unassembled WGS sequence"/>
</dbReference>
<evidence type="ECO:0000256" key="3">
    <source>
        <dbReference type="PIRSR" id="PIRSR600888-1"/>
    </source>
</evidence>
<accession>A0A553JWA7</accession>
<dbReference type="EC" id="1.1.1.133" evidence="5"/>
<dbReference type="Pfam" id="PF00908">
    <property type="entry name" value="dTDP_sugar_isom"/>
    <property type="match status" value="1"/>
</dbReference>
<evidence type="ECO:0000256" key="1">
    <source>
        <dbReference type="ARBA" id="ARBA00010154"/>
    </source>
</evidence>
<dbReference type="UniPathway" id="UPA00124"/>
<dbReference type="InterPro" id="IPR000888">
    <property type="entry name" value="RmlC-like"/>
</dbReference>
<dbReference type="Pfam" id="PF04321">
    <property type="entry name" value="RmlD_sub_bind"/>
    <property type="match status" value="1"/>
</dbReference>
<dbReference type="InterPro" id="IPR036291">
    <property type="entry name" value="NAD(P)-bd_dom_sf"/>
</dbReference>
<evidence type="ECO:0000256" key="4">
    <source>
        <dbReference type="PIRSR" id="PIRSR600888-3"/>
    </source>
</evidence>
<dbReference type="AlphaFoldDB" id="A0A553JWA7"/>
<dbReference type="InterPro" id="IPR005913">
    <property type="entry name" value="dTDP_dehydrorham_reduct"/>
</dbReference>
<dbReference type="EMBL" id="VKKG01000007">
    <property type="protein sequence ID" value="TRY16724.1"/>
    <property type="molecule type" value="Genomic_DNA"/>
</dbReference>
<dbReference type="PANTHER" id="PTHR10491">
    <property type="entry name" value="DTDP-4-DEHYDRORHAMNOSE REDUCTASE"/>
    <property type="match status" value="1"/>
</dbReference>
<protein>
    <recommendedName>
        <fullName evidence="5">dTDP-4-dehydrorhamnose reductase</fullName>
        <ecNumber evidence="5">1.1.1.133</ecNumber>
    </recommendedName>
</protein>
<comment type="similarity">
    <text evidence="2 5">Belongs to the dTDP-4-dehydrorhamnose reductase family.</text>
</comment>
<evidence type="ECO:0000259" key="7">
    <source>
        <dbReference type="Pfam" id="PF04321"/>
    </source>
</evidence>
<comment type="function">
    <text evidence="5">Catalyzes the reduction of dTDP-6-deoxy-L-lyxo-4-hexulose to yield dTDP-L-rhamnose.</text>
</comment>
<sequence>MAEHTLETTAIDGLLVLRIPIHSDNRGWFKENWQRAKMTALGLPDFGPVQHSYAHNHRAGTTRGFHAEPWDKLVSLGSGRAFGAWVDLRPGDGFGRTATVELTPGVAVFVPRGVGNSYQTLADDTDYTYLVNQHWSAEAVSKYTYVNLFDPTLDIPWPIPRADCELSDADRDHPLLADVVPMPPRRPLVIGAGGQLGTALMAALPGAVGLLRSDLDITDPTAVAALDLSETSAIVNAAAHTAVDAAETPQGRRDAWAVNATAVSFLAAAANRARIPLVHVSTDYVFDGTQEQHLEDEPLSPLGVYGQSKAAGEQAAATVEQHYIVRTSWVVGQGKNFVATMARLADEGARPTVVDDQHGRLTFTTDLASAIAHLLASNAPAGTYNLTNSGPTQTWADIAKRVFELRGRDPGDVATTTTDDWAKGKTVSPRPRHSTLRLDKIRATGHEPTPADERLTAYVAELD</sequence>
<dbReference type="CDD" id="cd05254">
    <property type="entry name" value="dTDP_HR_like_SDR_e"/>
    <property type="match status" value="1"/>
</dbReference>
<name>A0A553JWA7_9ACTN</name>
<organism evidence="8 9">
    <name type="scientific">Tessaracoccus rhinocerotis</name>
    <dbReference type="NCBI Taxonomy" id="1689449"/>
    <lineage>
        <taxon>Bacteria</taxon>
        <taxon>Bacillati</taxon>
        <taxon>Actinomycetota</taxon>
        <taxon>Actinomycetes</taxon>
        <taxon>Propionibacteriales</taxon>
        <taxon>Propionibacteriaceae</taxon>
        <taxon>Tessaracoccus</taxon>
    </lineage>
</organism>
<evidence type="ECO:0000313" key="8">
    <source>
        <dbReference type="EMBL" id="TRY16724.1"/>
    </source>
</evidence>
<dbReference type="OrthoDB" id="9803892at2"/>
<dbReference type="RefSeq" id="WP_143939338.1">
    <property type="nucleotide sequence ID" value="NZ_VKKG01000007.1"/>
</dbReference>
<feature type="active site" description="Proton acceptor" evidence="3">
    <location>
        <position position="66"/>
    </location>
</feature>
<comment type="pathway">
    <text evidence="5">Carbohydrate biosynthesis; dTDP-L-rhamnose biosynthesis.</text>
</comment>
<dbReference type="SUPFAM" id="SSF51735">
    <property type="entry name" value="NAD(P)-binding Rossmann-fold domains"/>
    <property type="match status" value="1"/>
</dbReference>
<feature type="domain" description="RmlD-like substrate binding" evidence="7">
    <location>
        <begin position="188"/>
        <end position="462"/>
    </location>
</feature>
<keyword evidence="5" id="KW-0560">Oxidoreductase</keyword>